<accession>A0A5C3KE85</accession>
<gene>
    <name evidence="1" type="ORF">FA15DRAFT_710181</name>
</gene>
<dbReference type="EMBL" id="ML210431">
    <property type="protein sequence ID" value="TFK18097.1"/>
    <property type="molecule type" value="Genomic_DNA"/>
</dbReference>
<evidence type="ECO:0000313" key="1">
    <source>
        <dbReference type="EMBL" id="TFK18097.1"/>
    </source>
</evidence>
<keyword evidence="2" id="KW-1185">Reference proteome</keyword>
<dbReference type="STRING" id="230819.A0A5C3KE85"/>
<dbReference type="Proteomes" id="UP000307440">
    <property type="component" value="Unassembled WGS sequence"/>
</dbReference>
<dbReference type="AlphaFoldDB" id="A0A5C3KE85"/>
<name>A0A5C3KE85_COPMA</name>
<protein>
    <submittedName>
        <fullName evidence="1">Uncharacterized protein</fullName>
    </submittedName>
</protein>
<dbReference type="OrthoDB" id="3269297at2759"/>
<proteinExistence type="predicted"/>
<reference evidence="1 2" key="1">
    <citation type="journal article" date="2019" name="Nat. Ecol. Evol.">
        <title>Megaphylogeny resolves global patterns of mushroom evolution.</title>
        <authorList>
            <person name="Varga T."/>
            <person name="Krizsan K."/>
            <person name="Foldi C."/>
            <person name="Dima B."/>
            <person name="Sanchez-Garcia M."/>
            <person name="Sanchez-Ramirez S."/>
            <person name="Szollosi G.J."/>
            <person name="Szarkandi J.G."/>
            <person name="Papp V."/>
            <person name="Albert L."/>
            <person name="Andreopoulos W."/>
            <person name="Angelini C."/>
            <person name="Antonin V."/>
            <person name="Barry K.W."/>
            <person name="Bougher N.L."/>
            <person name="Buchanan P."/>
            <person name="Buyck B."/>
            <person name="Bense V."/>
            <person name="Catcheside P."/>
            <person name="Chovatia M."/>
            <person name="Cooper J."/>
            <person name="Damon W."/>
            <person name="Desjardin D."/>
            <person name="Finy P."/>
            <person name="Geml J."/>
            <person name="Haridas S."/>
            <person name="Hughes K."/>
            <person name="Justo A."/>
            <person name="Karasinski D."/>
            <person name="Kautmanova I."/>
            <person name="Kiss B."/>
            <person name="Kocsube S."/>
            <person name="Kotiranta H."/>
            <person name="LaButti K.M."/>
            <person name="Lechner B.E."/>
            <person name="Liimatainen K."/>
            <person name="Lipzen A."/>
            <person name="Lukacs Z."/>
            <person name="Mihaltcheva S."/>
            <person name="Morgado L.N."/>
            <person name="Niskanen T."/>
            <person name="Noordeloos M.E."/>
            <person name="Ohm R.A."/>
            <person name="Ortiz-Santana B."/>
            <person name="Ovrebo C."/>
            <person name="Racz N."/>
            <person name="Riley R."/>
            <person name="Savchenko A."/>
            <person name="Shiryaev A."/>
            <person name="Soop K."/>
            <person name="Spirin V."/>
            <person name="Szebenyi C."/>
            <person name="Tomsovsky M."/>
            <person name="Tulloss R.E."/>
            <person name="Uehling J."/>
            <person name="Grigoriev I.V."/>
            <person name="Vagvolgyi C."/>
            <person name="Papp T."/>
            <person name="Martin F.M."/>
            <person name="Miettinen O."/>
            <person name="Hibbett D.S."/>
            <person name="Nagy L.G."/>
        </authorList>
    </citation>
    <scope>NUCLEOTIDE SEQUENCE [LARGE SCALE GENOMIC DNA]</scope>
    <source>
        <strain evidence="1 2">CBS 121175</strain>
    </source>
</reference>
<evidence type="ECO:0000313" key="2">
    <source>
        <dbReference type="Proteomes" id="UP000307440"/>
    </source>
</evidence>
<organism evidence="1 2">
    <name type="scientific">Coprinopsis marcescibilis</name>
    <name type="common">Agaric fungus</name>
    <name type="synonym">Psathyrella marcescibilis</name>
    <dbReference type="NCBI Taxonomy" id="230819"/>
    <lineage>
        <taxon>Eukaryota</taxon>
        <taxon>Fungi</taxon>
        <taxon>Dikarya</taxon>
        <taxon>Basidiomycota</taxon>
        <taxon>Agaricomycotina</taxon>
        <taxon>Agaricomycetes</taxon>
        <taxon>Agaricomycetidae</taxon>
        <taxon>Agaricales</taxon>
        <taxon>Agaricineae</taxon>
        <taxon>Psathyrellaceae</taxon>
        <taxon>Coprinopsis</taxon>
    </lineage>
</organism>
<sequence length="226" mass="24848">MKENWKQKIISYKETNYRSADKSDFTHLFSHAYMVSFVPDTIIAAFRVTGVHPYSRDVISKDQMKPSLTTSTKGTFPLPQPSPVHAIMAALLKNPPTAFDTSPSTNPALTGTPRRSCTCFDADNDFTPSKRMRTMYSSLSLTSSGSFLVSKDKLTSTMLVAPPVLENIPPLPQPNWTLAKKSPVDTTVDNLQCENKILHTHLKQASIINSAVGLCQAASTKQAETI</sequence>